<dbReference type="AlphaFoldDB" id="A0A3N0AHC6"/>
<dbReference type="Pfam" id="PF11823">
    <property type="entry name" value="Se_S_carrier"/>
    <property type="match status" value="1"/>
</dbReference>
<reference evidence="3" key="1">
    <citation type="submission" date="2018-05" db="EMBL/GenBank/DDBJ databases">
        <title>Genome Sequencing of selected type strains of the family Eggerthellaceae.</title>
        <authorList>
            <person name="Danylec N."/>
            <person name="Stoll D.A."/>
            <person name="Doetsch A."/>
            <person name="Huch M."/>
        </authorList>
    </citation>
    <scope>NUCLEOTIDE SEQUENCE [LARGE SCALE GENOMIC DNA]</scope>
    <source>
        <strain evidence="3">DSM 17537</strain>
    </source>
</reference>
<organism evidence="2 3">
    <name type="scientific">Slackia faecicanis</name>
    <dbReference type="NCBI Taxonomy" id="255723"/>
    <lineage>
        <taxon>Bacteria</taxon>
        <taxon>Bacillati</taxon>
        <taxon>Actinomycetota</taxon>
        <taxon>Coriobacteriia</taxon>
        <taxon>Eggerthellales</taxon>
        <taxon>Eggerthellaceae</taxon>
        <taxon>Slackia</taxon>
    </lineage>
</organism>
<accession>A0A3N0AHC6</accession>
<evidence type="ECO:0000313" key="3">
    <source>
        <dbReference type="Proteomes" id="UP000267368"/>
    </source>
</evidence>
<evidence type="ECO:0000259" key="1">
    <source>
        <dbReference type="Pfam" id="PF11823"/>
    </source>
</evidence>
<feature type="domain" description="Putative Se/S carrier protein-like" evidence="1">
    <location>
        <begin position="6"/>
        <end position="60"/>
    </location>
</feature>
<protein>
    <recommendedName>
        <fullName evidence="1">Putative Se/S carrier protein-like domain-containing protein</fullName>
    </recommendedName>
</protein>
<gene>
    <name evidence="2" type="ORF">DMP07_01530</name>
</gene>
<name>A0A3N0AHC6_9ACTN</name>
<dbReference type="RefSeq" id="WP_161956998.1">
    <property type="nucleotide sequence ID" value="NZ_QICB01000001.1"/>
</dbReference>
<dbReference type="InterPro" id="IPR021778">
    <property type="entry name" value="Se/S_carrier-like"/>
</dbReference>
<comment type="caution">
    <text evidence="2">The sequence shown here is derived from an EMBL/GenBank/DDBJ whole genome shotgun (WGS) entry which is preliminary data.</text>
</comment>
<sequence>MIESMYVMAFESTHAAMAAYHALAQAKPAMIPTPKAISAGCGMSLRFAAQDTAAACALAEGVEQIKGLASLYADKDGSFDLVEKL</sequence>
<proteinExistence type="predicted"/>
<keyword evidence="3" id="KW-1185">Reference proteome</keyword>
<evidence type="ECO:0000313" key="2">
    <source>
        <dbReference type="EMBL" id="RNL21547.1"/>
    </source>
</evidence>
<dbReference type="Proteomes" id="UP000267368">
    <property type="component" value="Unassembled WGS sequence"/>
</dbReference>
<dbReference type="EMBL" id="QICB01000001">
    <property type="protein sequence ID" value="RNL21547.1"/>
    <property type="molecule type" value="Genomic_DNA"/>
</dbReference>